<keyword evidence="1" id="KW-0472">Membrane</keyword>
<proteinExistence type="predicted"/>
<evidence type="ECO:0000256" key="1">
    <source>
        <dbReference type="SAM" id="Phobius"/>
    </source>
</evidence>
<protein>
    <submittedName>
        <fullName evidence="2">Uncharacterized protein</fullName>
    </submittedName>
</protein>
<name>H2XWP3_CIOIN</name>
<dbReference type="HOGENOM" id="CLU_3224234_0_0_1"/>
<dbReference type="AlphaFoldDB" id="H2XWP3"/>
<evidence type="ECO:0000313" key="2">
    <source>
        <dbReference type="Ensembl" id="ENSCINP00000034077.1"/>
    </source>
</evidence>
<feature type="transmembrane region" description="Helical" evidence="1">
    <location>
        <begin position="15"/>
        <end position="34"/>
    </location>
</feature>
<reference evidence="2" key="3">
    <citation type="submission" date="2025-08" db="UniProtKB">
        <authorList>
            <consortium name="Ensembl"/>
        </authorList>
    </citation>
    <scope>IDENTIFICATION</scope>
</reference>
<dbReference type="Proteomes" id="UP000008144">
    <property type="component" value="Chromosome 1"/>
</dbReference>
<dbReference type="EMBL" id="EAAA01000420">
    <property type="status" value="NOT_ANNOTATED_CDS"/>
    <property type="molecule type" value="Genomic_DNA"/>
</dbReference>
<sequence>MPNYKTTFYLKNFDYVFFFFVWHHFCHLRMYVTLDVFTYRLNRD</sequence>
<dbReference type="InParanoid" id="H2XWP3"/>
<keyword evidence="1" id="KW-1133">Transmembrane helix</keyword>
<organism evidence="2 3">
    <name type="scientific">Ciona intestinalis</name>
    <name type="common">Transparent sea squirt</name>
    <name type="synonym">Ascidia intestinalis</name>
    <dbReference type="NCBI Taxonomy" id="7719"/>
    <lineage>
        <taxon>Eukaryota</taxon>
        <taxon>Metazoa</taxon>
        <taxon>Chordata</taxon>
        <taxon>Tunicata</taxon>
        <taxon>Ascidiacea</taxon>
        <taxon>Phlebobranchia</taxon>
        <taxon>Cionidae</taxon>
        <taxon>Ciona</taxon>
    </lineage>
</organism>
<keyword evidence="1" id="KW-0812">Transmembrane</keyword>
<accession>H2XWP3</accession>
<reference evidence="3" key="1">
    <citation type="journal article" date="2002" name="Science">
        <title>The draft genome of Ciona intestinalis: insights into chordate and vertebrate origins.</title>
        <authorList>
            <person name="Dehal P."/>
            <person name="Satou Y."/>
            <person name="Campbell R.K."/>
            <person name="Chapman J."/>
            <person name="Degnan B."/>
            <person name="De Tomaso A."/>
            <person name="Davidson B."/>
            <person name="Di Gregorio A."/>
            <person name="Gelpke M."/>
            <person name="Goodstein D.M."/>
            <person name="Harafuji N."/>
            <person name="Hastings K.E."/>
            <person name="Ho I."/>
            <person name="Hotta K."/>
            <person name="Huang W."/>
            <person name="Kawashima T."/>
            <person name="Lemaire P."/>
            <person name="Martinez D."/>
            <person name="Meinertzhagen I.A."/>
            <person name="Necula S."/>
            <person name="Nonaka M."/>
            <person name="Putnam N."/>
            <person name="Rash S."/>
            <person name="Saiga H."/>
            <person name="Satake M."/>
            <person name="Terry A."/>
            <person name="Yamada L."/>
            <person name="Wang H.G."/>
            <person name="Awazu S."/>
            <person name="Azumi K."/>
            <person name="Boore J."/>
            <person name="Branno M."/>
            <person name="Chin-Bow S."/>
            <person name="DeSantis R."/>
            <person name="Doyle S."/>
            <person name="Francino P."/>
            <person name="Keys D.N."/>
            <person name="Haga S."/>
            <person name="Hayashi H."/>
            <person name="Hino K."/>
            <person name="Imai K.S."/>
            <person name="Inaba K."/>
            <person name="Kano S."/>
            <person name="Kobayashi K."/>
            <person name="Kobayashi M."/>
            <person name="Lee B.I."/>
            <person name="Makabe K.W."/>
            <person name="Manohar C."/>
            <person name="Matassi G."/>
            <person name="Medina M."/>
            <person name="Mochizuki Y."/>
            <person name="Mount S."/>
            <person name="Morishita T."/>
            <person name="Miura S."/>
            <person name="Nakayama A."/>
            <person name="Nishizaka S."/>
            <person name="Nomoto H."/>
            <person name="Ohta F."/>
            <person name="Oishi K."/>
            <person name="Rigoutsos I."/>
            <person name="Sano M."/>
            <person name="Sasaki A."/>
            <person name="Sasakura Y."/>
            <person name="Shoguchi E."/>
            <person name="Shin-i T."/>
            <person name="Spagnuolo A."/>
            <person name="Stainier D."/>
            <person name="Suzuki M.M."/>
            <person name="Tassy O."/>
            <person name="Takatori N."/>
            <person name="Tokuoka M."/>
            <person name="Yagi K."/>
            <person name="Yoshizaki F."/>
            <person name="Wada S."/>
            <person name="Zhang C."/>
            <person name="Hyatt P.D."/>
            <person name="Larimer F."/>
            <person name="Detter C."/>
            <person name="Doggett N."/>
            <person name="Glavina T."/>
            <person name="Hawkins T."/>
            <person name="Richardson P."/>
            <person name="Lucas S."/>
            <person name="Kohara Y."/>
            <person name="Levine M."/>
            <person name="Satoh N."/>
            <person name="Rokhsar D.S."/>
        </authorList>
    </citation>
    <scope>NUCLEOTIDE SEQUENCE [LARGE SCALE GENOMIC DNA]</scope>
</reference>
<reference evidence="2" key="4">
    <citation type="submission" date="2025-09" db="UniProtKB">
        <authorList>
            <consortium name="Ensembl"/>
        </authorList>
    </citation>
    <scope>IDENTIFICATION</scope>
</reference>
<evidence type="ECO:0000313" key="3">
    <source>
        <dbReference type="Proteomes" id="UP000008144"/>
    </source>
</evidence>
<dbReference type="Ensembl" id="ENSCINT00000031239.1">
    <property type="protein sequence ID" value="ENSCINP00000034077.1"/>
    <property type="gene ID" value="ENSCING00000023953.1"/>
</dbReference>
<keyword evidence="3" id="KW-1185">Reference proteome</keyword>
<reference evidence="2" key="2">
    <citation type="journal article" date="2008" name="Genome Biol.">
        <title>Improved genome assembly and evidence-based global gene model set for the chordate Ciona intestinalis: new insight into intron and operon populations.</title>
        <authorList>
            <person name="Satou Y."/>
            <person name="Mineta K."/>
            <person name="Ogasawara M."/>
            <person name="Sasakura Y."/>
            <person name="Shoguchi E."/>
            <person name="Ueno K."/>
            <person name="Yamada L."/>
            <person name="Matsumoto J."/>
            <person name="Wasserscheid J."/>
            <person name="Dewar K."/>
            <person name="Wiley G.B."/>
            <person name="Macmil S.L."/>
            <person name="Roe B.A."/>
            <person name="Zeller R.W."/>
            <person name="Hastings K.E."/>
            <person name="Lemaire P."/>
            <person name="Lindquist E."/>
            <person name="Endo T."/>
            <person name="Hotta K."/>
            <person name="Inaba K."/>
        </authorList>
    </citation>
    <scope>NUCLEOTIDE SEQUENCE [LARGE SCALE GENOMIC DNA]</scope>
    <source>
        <strain evidence="2">wild type</strain>
    </source>
</reference>